<dbReference type="Proteomes" id="UP000005778">
    <property type="component" value="Chromosome"/>
</dbReference>
<dbReference type="eggNOG" id="COG1776">
    <property type="taxonomic scope" value="Bacteria"/>
</dbReference>
<proteinExistence type="predicted"/>
<dbReference type="AlphaFoldDB" id="I5B391"/>
<dbReference type="SUPFAM" id="SSF103039">
    <property type="entry name" value="CheC-like"/>
    <property type="match status" value="1"/>
</dbReference>
<evidence type="ECO:0000313" key="2">
    <source>
        <dbReference type="EMBL" id="EIM63954.1"/>
    </source>
</evidence>
<reference evidence="2 3" key="1">
    <citation type="submission" date="2011-09" db="EMBL/GenBank/DDBJ databases">
        <authorList>
            <consortium name="US DOE Joint Genome Institute (JGI-PGF)"/>
            <person name="Lucas S."/>
            <person name="Han J."/>
            <person name="Lapidus A."/>
            <person name="Cheng J.-F."/>
            <person name="Goodwin L."/>
            <person name="Pitluck S."/>
            <person name="Peters L."/>
            <person name="Land M.L."/>
            <person name="Hauser L."/>
            <person name="Orellana R."/>
            <person name="Lovley D."/>
            <person name="Woyke T.J."/>
        </authorList>
    </citation>
    <scope>NUCLEOTIDE SEQUENCE [LARGE SCALE GENOMIC DNA]</scope>
    <source>
        <strain evidence="2 3">2ac9</strain>
    </source>
</reference>
<evidence type="ECO:0000313" key="3">
    <source>
        <dbReference type="Proteomes" id="UP000005778"/>
    </source>
</evidence>
<protein>
    <submittedName>
        <fullName evidence="2">Putative inhibitor of MCP methylation, CheC</fullName>
    </submittedName>
</protein>
<dbReference type="Gene3D" id="3.40.1550.10">
    <property type="entry name" value="CheC-like"/>
    <property type="match status" value="1"/>
</dbReference>
<keyword evidence="3" id="KW-1185">Reference proteome</keyword>
<accession>I5B391</accession>
<dbReference type="EMBL" id="CM001488">
    <property type="protein sequence ID" value="EIM63954.1"/>
    <property type="molecule type" value="Genomic_DNA"/>
</dbReference>
<dbReference type="InterPro" id="IPR028976">
    <property type="entry name" value="CheC-like_sf"/>
</dbReference>
<evidence type="ECO:0000256" key="1">
    <source>
        <dbReference type="ARBA" id="ARBA00022500"/>
    </source>
</evidence>
<keyword evidence="1" id="KW-0145">Chemotaxis</keyword>
<name>I5B391_9BACT</name>
<reference evidence="2 3" key="2">
    <citation type="submission" date="2012-02" db="EMBL/GenBank/DDBJ databases">
        <title>Improved High-Quality Draft sequence of Desulfobacter postgatei 2ac9.</title>
        <authorList>
            <consortium name="US DOE Joint Genome Institute"/>
            <person name="Lucas S."/>
            <person name="Han J."/>
            <person name="Lapidus A."/>
            <person name="Cheng J.-F."/>
            <person name="Goodwin L."/>
            <person name="Pitluck S."/>
            <person name="Peters L."/>
            <person name="Ovchinnikova G."/>
            <person name="Held B."/>
            <person name="Detter J.C."/>
            <person name="Han C."/>
            <person name="Tapia R."/>
            <person name="Land M."/>
            <person name="Hauser L."/>
            <person name="Kyrpides N."/>
            <person name="Ivanova N."/>
            <person name="Pagani I."/>
            <person name="Orellana R."/>
            <person name="Lovley D."/>
            <person name="Woyke T."/>
        </authorList>
    </citation>
    <scope>NUCLEOTIDE SEQUENCE [LARGE SCALE GENOMIC DNA]</scope>
    <source>
        <strain evidence="2 3">2ac9</strain>
    </source>
</reference>
<dbReference type="Pfam" id="PF11813">
    <property type="entry name" value="DUF3334"/>
    <property type="match status" value="1"/>
</dbReference>
<dbReference type="OrthoDB" id="8748921at2"/>
<sequence length="181" mass="20607">MEISNNHSIDSIAKIFLNTTQHILEKSTGKEINYANTIQKITRISMRPDLTCFVQFYGDYMGLVIFNFSEEAAFEIYRHYMINMGMPEDELAVSTSDPEVPDTIGEITNQLMGQLIKAVEEAYDLNACYGQPKALTISSAISLSINDTYTENRRLSFKINNYIFRIELSMENTEFIDVAAL</sequence>
<dbReference type="STRING" id="879212.DespoDRAFT_02057"/>
<organism evidence="2 3">
    <name type="scientific">Desulfobacter postgatei 2ac9</name>
    <dbReference type="NCBI Taxonomy" id="879212"/>
    <lineage>
        <taxon>Bacteria</taxon>
        <taxon>Pseudomonadati</taxon>
        <taxon>Thermodesulfobacteriota</taxon>
        <taxon>Desulfobacteria</taxon>
        <taxon>Desulfobacterales</taxon>
        <taxon>Desulfobacteraceae</taxon>
        <taxon>Desulfobacter</taxon>
    </lineage>
</organism>
<dbReference type="GO" id="GO:0006935">
    <property type="term" value="P:chemotaxis"/>
    <property type="evidence" value="ECO:0007669"/>
    <property type="project" value="UniProtKB-KW"/>
</dbReference>
<dbReference type="RefSeq" id="WP_004073340.1">
    <property type="nucleotide sequence ID" value="NZ_CM001488.1"/>
</dbReference>
<dbReference type="HOGENOM" id="CLU_102954_0_0_7"/>
<gene>
    <name evidence="2" type="ORF">DespoDRAFT_02057</name>
</gene>
<dbReference type="InterPro" id="IPR024513">
    <property type="entry name" value="DUF3334"/>
</dbReference>